<dbReference type="PROSITE" id="PS50104">
    <property type="entry name" value="TIR"/>
    <property type="match status" value="1"/>
</dbReference>
<keyword evidence="3" id="KW-0677">Repeat</keyword>
<dbReference type="Proteomes" id="UP000504610">
    <property type="component" value="Chromosome 3"/>
</dbReference>
<dbReference type="InterPro" id="IPR002182">
    <property type="entry name" value="NB-ARC"/>
</dbReference>
<dbReference type="InterPro" id="IPR042197">
    <property type="entry name" value="Apaf_helical"/>
</dbReference>
<reference evidence="10" key="2">
    <citation type="submission" date="2025-08" db="UniProtKB">
        <authorList>
            <consortium name="RefSeq"/>
        </authorList>
    </citation>
    <scope>IDENTIFICATION</scope>
    <source>
        <tissue evidence="10">Leaf</tissue>
    </source>
</reference>
<dbReference type="InterPro" id="IPR027417">
    <property type="entry name" value="P-loop_NTPase"/>
</dbReference>
<dbReference type="Gene3D" id="3.40.50.10140">
    <property type="entry name" value="Toll/interleukin-1 receptor homology (TIR) domain"/>
    <property type="match status" value="1"/>
</dbReference>
<protein>
    <recommendedName>
        <fullName evidence="1">ADP-ribosyl cyclase/cyclic ADP-ribose hydrolase</fullName>
        <ecNumber evidence="1">3.2.2.6</ecNumber>
    </recommendedName>
</protein>
<organism evidence="9 10">
    <name type="scientific">Raphanus sativus</name>
    <name type="common">Radish</name>
    <name type="synonym">Raphanus raphanistrum var. sativus</name>
    <dbReference type="NCBI Taxonomy" id="3726"/>
    <lineage>
        <taxon>Eukaryota</taxon>
        <taxon>Viridiplantae</taxon>
        <taxon>Streptophyta</taxon>
        <taxon>Embryophyta</taxon>
        <taxon>Tracheophyta</taxon>
        <taxon>Spermatophyta</taxon>
        <taxon>Magnoliopsida</taxon>
        <taxon>eudicotyledons</taxon>
        <taxon>Gunneridae</taxon>
        <taxon>Pentapetalae</taxon>
        <taxon>rosids</taxon>
        <taxon>malvids</taxon>
        <taxon>Brassicales</taxon>
        <taxon>Brassicaceae</taxon>
        <taxon>Brassiceae</taxon>
        <taxon>Raphanus</taxon>
    </lineage>
</organism>
<dbReference type="EC" id="3.2.2.6" evidence="1"/>
<keyword evidence="9" id="KW-1185">Reference proteome</keyword>
<evidence type="ECO:0000256" key="6">
    <source>
        <dbReference type="ARBA" id="ARBA00023027"/>
    </source>
</evidence>
<proteinExistence type="predicted"/>
<dbReference type="KEGG" id="rsz:108847229"/>
<dbReference type="InterPro" id="IPR044974">
    <property type="entry name" value="Disease_R_plants"/>
</dbReference>
<dbReference type="GO" id="GO:0007165">
    <property type="term" value="P:signal transduction"/>
    <property type="evidence" value="ECO:0007669"/>
    <property type="project" value="InterPro"/>
</dbReference>
<evidence type="ECO:0000256" key="7">
    <source>
        <dbReference type="ARBA" id="ARBA00047304"/>
    </source>
</evidence>
<dbReference type="FunFam" id="3.40.50.300:FF:001002">
    <property type="entry name" value="Disease resistance protein (TIR-NBS-LRR class)"/>
    <property type="match status" value="1"/>
</dbReference>
<dbReference type="InterPro" id="IPR035897">
    <property type="entry name" value="Toll_tir_struct_dom_sf"/>
</dbReference>
<dbReference type="InterPro" id="IPR058192">
    <property type="entry name" value="WHD_ROQ1-like"/>
</dbReference>
<comment type="catalytic activity">
    <reaction evidence="7">
        <text>NAD(+) + H2O = ADP-D-ribose + nicotinamide + H(+)</text>
        <dbReference type="Rhea" id="RHEA:16301"/>
        <dbReference type="ChEBI" id="CHEBI:15377"/>
        <dbReference type="ChEBI" id="CHEBI:15378"/>
        <dbReference type="ChEBI" id="CHEBI:17154"/>
        <dbReference type="ChEBI" id="CHEBI:57540"/>
        <dbReference type="ChEBI" id="CHEBI:57967"/>
        <dbReference type="EC" id="3.2.2.6"/>
    </reaction>
    <physiologicalReaction direction="left-to-right" evidence="7">
        <dbReference type="Rhea" id="RHEA:16302"/>
    </physiologicalReaction>
</comment>
<dbReference type="InterPro" id="IPR000157">
    <property type="entry name" value="TIR_dom"/>
</dbReference>
<dbReference type="SMART" id="SM00382">
    <property type="entry name" value="AAA"/>
    <property type="match status" value="1"/>
</dbReference>
<dbReference type="GeneID" id="108847229"/>
<dbReference type="RefSeq" id="XP_056862469.1">
    <property type="nucleotide sequence ID" value="XM_057006489.1"/>
</dbReference>
<accession>A0A9W3DF78</accession>
<keyword evidence="5" id="KW-0611">Plant defense</keyword>
<dbReference type="PRINTS" id="PR00364">
    <property type="entry name" value="DISEASERSIST"/>
</dbReference>
<name>A0A9W3DF78_RAPSA</name>
<dbReference type="GO" id="GO:0061809">
    <property type="term" value="F:NAD+ nucleosidase activity, cyclic ADP-ribose generating"/>
    <property type="evidence" value="ECO:0007669"/>
    <property type="project" value="UniProtKB-EC"/>
</dbReference>
<evidence type="ECO:0000313" key="10">
    <source>
        <dbReference type="RefSeq" id="XP_056862469.1"/>
    </source>
</evidence>
<feature type="domain" description="TIR" evidence="8">
    <location>
        <begin position="18"/>
        <end position="182"/>
    </location>
</feature>
<dbReference type="SUPFAM" id="SSF52200">
    <property type="entry name" value="Toll/Interleukin receptor TIR domain"/>
    <property type="match status" value="1"/>
</dbReference>
<dbReference type="GO" id="GO:0006952">
    <property type="term" value="P:defense response"/>
    <property type="evidence" value="ECO:0007669"/>
    <property type="project" value="UniProtKB-KW"/>
</dbReference>
<evidence type="ECO:0000256" key="4">
    <source>
        <dbReference type="ARBA" id="ARBA00022801"/>
    </source>
</evidence>
<evidence type="ECO:0000256" key="1">
    <source>
        <dbReference type="ARBA" id="ARBA00011982"/>
    </source>
</evidence>
<dbReference type="FunFam" id="3.40.50.10140:FF:000007">
    <property type="entry name" value="Disease resistance protein (TIR-NBS-LRR class)"/>
    <property type="match status" value="1"/>
</dbReference>
<dbReference type="InterPro" id="IPR003593">
    <property type="entry name" value="AAA+_ATPase"/>
</dbReference>
<sequence length="626" mass="71235">MATSSSSSSSSSSSPRIKRYHVFQSFHGPDVRRGFLSHLRRQFASKGITTFKDNEIERGHTIGPELVQAIRESRVSVVLLSKNYASSSWCLDELVEILNCKVASGNIVMTIFYEVDPSNVRKQTGDFGIAFKKTCEGKTEKDKTRWMEALAYVATIAGEHSLNWTDEADLVEKFATDVSNKLNVTLSRDFDGIVELQDHLRKLSNLLCLESDEAKMIGIWGPAGIGKSTIARALFDHLSRDFLLMGFMGNLKGSYKSIMGVDNYDSKLGLQNQLLSKVLNQKDIRVHNLGAVKERLKDQRVLIVLDDVDDLEKLEVLVGELSWFGFGSRIIVTTEDKKNFKAHGIQDIYHMGFPSEKEALEILCLSAFKQRYVQDDFEKVANRVAYLCGYLPLGLCVVGSSLRGESKEEWERQLSRIESSLERKTEDVLRVGYDRLLKTNQYLFLHIACMFDKLPNSYVTSMLADSNLDVENGLETLSNKSMIEIHFNRIRMHSLLQKLGRQIVHEDEPGKRQFLVEAEEICDVLANEMGTGSVIGISFDVSKISGELSISGQAFRRMNNLRFLRIYNTWGRQMISEDLEYLPHLRLLHWDFYPRKSLPPRFQPERLVDLSSFFVRRKKGFVAISS</sequence>
<dbReference type="GO" id="GO:0043531">
    <property type="term" value="F:ADP binding"/>
    <property type="evidence" value="ECO:0007669"/>
    <property type="project" value="InterPro"/>
</dbReference>
<dbReference type="PANTHER" id="PTHR11017">
    <property type="entry name" value="LEUCINE-RICH REPEAT-CONTAINING PROTEIN"/>
    <property type="match status" value="1"/>
</dbReference>
<evidence type="ECO:0000256" key="5">
    <source>
        <dbReference type="ARBA" id="ARBA00022821"/>
    </source>
</evidence>
<keyword evidence="2" id="KW-0433">Leucine-rich repeat</keyword>
<dbReference type="FunFam" id="1.10.8.430:FF:000002">
    <property type="entry name" value="Disease resistance protein (TIR-NBS-LRR class)"/>
    <property type="match status" value="1"/>
</dbReference>
<dbReference type="Gene3D" id="3.40.50.300">
    <property type="entry name" value="P-loop containing nucleotide triphosphate hydrolases"/>
    <property type="match status" value="1"/>
</dbReference>
<dbReference type="Pfam" id="PF23282">
    <property type="entry name" value="WHD_ROQ1"/>
    <property type="match status" value="1"/>
</dbReference>
<dbReference type="PANTHER" id="PTHR11017:SF542">
    <property type="entry name" value="DISEASE RESISTANCE PROTEIN (TIR-NBS-LRR CLASS) FAMILY"/>
    <property type="match status" value="1"/>
</dbReference>
<evidence type="ECO:0000256" key="3">
    <source>
        <dbReference type="ARBA" id="ARBA00022737"/>
    </source>
</evidence>
<evidence type="ECO:0000313" key="9">
    <source>
        <dbReference type="Proteomes" id="UP000504610"/>
    </source>
</evidence>
<dbReference type="Pfam" id="PF00931">
    <property type="entry name" value="NB-ARC"/>
    <property type="match status" value="1"/>
</dbReference>
<dbReference type="SMART" id="SM00255">
    <property type="entry name" value="TIR"/>
    <property type="match status" value="1"/>
</dbReference>
<dbReference type="Pfam" id="PF01582">
    <property type="entry name" value="TIR"/>
    <property type="match status" value="1"/>
</dbReference>
<dbReference type="Gene3D" id="1.10.8.430">
    <property type="entry name" value="Helical domain of apoptotic protease-activating factors"/>
    <property type="match status" value="1"/>
</dbReference>
<dbReference type="SUPFAM" id="SSF52540">
    <property type="entry name" value="P-loop containing nucleoside triphosphate hydrolases"/>
    <property type="match status" value="1"/>
</dbReference>
<evidence type="ECO:0000259" key="8">
    <source>
        <dbReference type="PROSITE" id="PS50104"/>
    </source>
</evidence>
<dbReference type="OrthoDB" id="1357022at2759"/>
<gene>
    <name evidence="10" type="primary">LOC108847229</name>
</gene>
<reference evidence="9" key="1">
    <citation type="journal article" date="2019" name="Database">
        <title>The radish genome database (RadishGD): an integrated information resource for radish genomics.</title>
        <authorList>
            <person name="Yu H.J."/>
            <person name="Baek S."/>
            <person name="Lee Y.J."/>
            <person name="Cho A."/>
            <person name="Mun J.H."/>
        </authorList>
    </citation>
    <scope>NUCLEOTIDE SEQUENCE [LARGE SCALE GENOMIC DNA]</scope>
    <source>
        <strain evidence="9">cv. WK10039</strain>
    </source>
</reference>
<keyword evidence="4" id="KW-0378">Hydrolase</keyword>
<dbReference type="AlphaFoldDB" id="A0A9W3DF78"/>
<evidence type="ECO:0000256" key="2">
    <source>
        <dbReference type="ARBA" id="ARBA00022614"/>
    </source>
</evidence>
<keyword evidence="6" id="KW-0520">NAD</keyword>